<dbReference type="InterPro" id="IPR003439">
    <property type="entry name" value="ABC_transporter-like_ATP-bd"/>
</dbReference>
<keyword evidence="5" id="KW-0067">ATP-binding</keyword>
<dbReference type="GO" id="GO:0015807">
    <property type="term" value="P:L-amino acid transport"/>
    <property type="evidence" value="ECO:0007669"/>
    <property type="project" value="TreeGrafter"/>
</dbReference>
<dbReference type="PANTHER" id="PTHR43820">
    <property type="entry name" value="HIGH-AFFINITY BRANCHED-CHAIN AMINO ACID TRANSPORT ATP-BINDING PROTEIN LIVF"/>
    <property type="match status" value="1"/>
</dbReference>
<feature type="domain" description="ABC transporter" evidence="4">
    <location>
        <begin position="21"/>
        <end position="53"/>
    </location>
</feature>
<reference evidence="5 6" key="2">
    <citation type="submission" date="2018-01" db="EMBL/GenBank/DDBJ databases">
        <title>Genomic study of Klebsiella pneumoniae.</title>
        <authorList>
            <person name="Yang Y."/>
            <person name="Bicalho R."/>
        </authorList>
    </citation>
    <scope>NUCLEOTIDE SEQUENCE [LARGE SCALE GENOMIC DNA]</scope>
    <source>
        <strain evidence="5 6">A5</strain>
    </source>
</reference>
<keyword evidence="5" id="KW-0547">Nucleotide-binding</keyword>
<gene>
    <name evidence="5" type="primary">livF</name>
    <name evidence="5" type="ORF">CWM98_39545</name>
</gene>
<dbReference type="Pfam" id="PF00005">
    <property type="entry name" value="ABC_tran"/>
    <property type="match status" value="1"/>
</dbReference>
<accession>A0A2N5A240</accession>
<dbReference type="GO" id="GO:0015658">
    <property type="term" value="F:branched-chain amino acid transmembrane transporter activity"/>
    <property type="evidence" value="ECO:0007669"/>
    <property type="project" value="TreeGrafter"/>
</dbReference>
<keyword evidence="2" id="KW-0813">Transport</keyword>
<dbReference type="SUPFAM" id="SSF52540">
    <property type="entry name" value="P-loop containing nucleoside triphosphate hydrolases"/>
    <property type="match status" value="1"/>
</dbReference>
<dbReference type="Gene3D" id="3.40.50.300">
    <property type="entry name" value="P-loop containing nucleotide triphosphate hydrolases"/>
    <property type="match status" value="1"/>
</dbReference>
<name>A0A2N5A240_KLEVA</name>
<dbReference type="InterPro" id="IPR052156">
    <property type="entry name" value="BCAA_Transport_ATP-bd_LivF"/>
</dbReference>
<evidence type="ECO:0000256" key="2">
    <source>
        <dbReference type="ARBA" id="ARBA00022448"/>
    </source>
</evidence>
<proteinExistence type="inferred from homology"/>
<reference evidence="5 6" key="1">
    <citation type="submission" date="2017-11" db="EMBL/GenBank/DDBJ databases">
        <authorList>
            <person name="Han C.G."/>
        </authorList>
    </citation>
    <scope>NUCLEOTIDE SEQUENCE [LARGE SCALE GENOMIC DNA]</scope>
    <source>
        <strain evidence="5 6">A5</strain>
    </source>
</reference>
<sequence length="53" mass="5566">MEKAMLTFDNVSAHYGKIQALHNVSLHIKQGEIVTLIGANGAGKTTLLGTLCG</sequence>
<comment type="caution">
    <text evidence="5">The sequence shown here is derived from an EMBL/GenBank/DDBJ whole genome shotgun (WGS) entry which is preliminary data.</text>
</comment>
<dbReference type="GO" id="GO:0005524">
    <property type="term" value="F:ATP binding"/>
    <property type="evidence" value="ECO:0007669"/>
    <property type="project" value="UniProtKB-KW"/>
</dbReference>
<organism evidence="5 6">
    <name type="scientific">Klebsiella variicola</name>
    <dbReference type="NCBI Taxonomy" id="244366"/>
    <lineage>
        <taxon>Bacteria</taxon>
        <taxon>Pseudomonadati</taxon>
        <taxon>Pseudomonadota</taxon>
        <taxon>Gammaproteobacteria</taxon>
        <taxon>Enterobacterales</taxon>
        <taxon>Enterobacteriaceae</taxon>
        <taxon>Klebsiella/Raoultella group</taxon>
        <taxon>Klebsiella</taxon>
        <taxon>Klebsiella pneumoniae complex</taxon>
    </lineage>
</organism>
<evidence type="ECO:0000313" key="5">
    <source>
        <dbReference type="EMBL" id="PLP32937.1"/>
    </source>
</evidence>
<evidence type="ECO:0000256" key="3">
    <source>
        <dbReference type="ARBA" id="ARBA00022970"/>
    </source>
</evidence>
<dbReference type="InterPro" id="IPR027417">
    <property type="entry name" value="P-loop_NTPase"/>
</dbReference>
<feature type="non-terminal residue" evidence="5">
    <location>
        <position position="53"/>
    </location>
</feature>
<protein>
    <submittedName>
        <fullName evidence="5">Branched-chain amino acid ABC transporter ATP-binding protein</fullName>
    </submittedName>
</protein>
<dbReference type="AlphaFoldDB" id="A0A2N5A240"/>
<comment type="similarity">
    <text evidence="1">Belongs to the ABC transporter superfamily.</text>
</comment>
<evidence type="ECO:0000256" key="1">
    <source>
        <dbReference type="ARBA" id="ARBA00005417"/>
    </source>
</evidence>
<dbReference type="EMBL" id="PICB01003603">
    <property type="protein sequence ID" value="PLP32937.1"/>
    <property type="molecule type" value="Genomic_DNA"/>
</dbReference>
<dbReference type="PANTHER" id="PTHR43820:SF4">
    <property type="entry name" value="HIGH-AFFINITY BRANCHED-CHAIN AMINO ACID TRANSPORT ATP-BINDING PROTEIN LIVF"/>
    <property type="match status" value="1"/>
</dbReference>
<evidence type="ECO:0000313" key="6">
    <source>
        <dbReference type="Proteomes" id="UP000234473"/>
    </source>
</evidence>
<keyword evidence="3" id="KW-0029">Amino-acid transport</keyword>
<dbReference type="Proteomes" id="UP000234473">
    <property type="component" value="Unassembled WGS sequence"/>
</dbReference>
<evidence type="ECO:0000259" key="4">
    <source>
        <dbReference type="Pfam" id="PF00005"/>
    </source>
</evidence>
<dbReference type="GO" id="GO:0016887">
    <property type="term" value="F:ATP hydrolysis activity"/>
    <property type="evidence" value="ECO:0007669"/>
    <property type="project" value="InterPro"/>
</dbReference>